<name>A0A512BAI3_9BACT</name>
<comment type="caution">
    <text evidence="1">The sequence shown here is derived from an EMBL/GenBank/DDBJ whole genome shotgun (WGS) entry which is preliminary data.</text>
</comment>
<protein>
    <submittedName>
        <fullName evidence="1">Uncharacterized protein</fullName>
    </submittedName>
</protein>
<dbReference type="EMBL" id="BJYT01000004">
    <property type="protein sequence ID" value="GEO08972.1"/>
    <property type="molecule type" value="Genomic_DNA"/>
</dbReference>
<reference evidence="1 2" key="1">
    <citation type="submission" date="2019-07" db="EMBL/GenBank/DDBJ databases">
        <title>Whole genome shotgun sequence of Segetibacter aerophilus NBRC 106135.</title>
        <authorList>
            <person name="Hosoyama A."/>
            <person name="Uohara A."/>
            <person name="Ohji S."/>
            <person name="Ichikawa N."/>
        </authorList>
    </citation>
    <scope>NUCLEOTIDE SEQUENCE [LARGE SCALE GENOMIC DNA]</scope>
    <source>
        <strain evidence="1 2">NBRC 106135</strain>
    </source>
</reference>
<keyword evidence="2" id="KW-1185">Reference proteome</keyword>
<proteinExistence type="predicted"/>
<organism evidence="1 2">
    <name type="scientific">Segetibacter aerophilus</name>
    <dbReference type="NCBI Taxonomy" id="670293"/>
    <lineage>
        <taxon>Bacteria</taxon>
        <taxon>Pseudomonadati</taxon>
        <taxon>Bacteroidota</taxon>
        <taxon>Chitinophagia</taxon>
        <taxon>Chitinophagales</taxon>
        <taxon>Chitinophagaceae</taxon>
        <taxon>Segetibacter</taxon>
    </lineage>
</organism>
<dbReference type="AlphaFoldDB" id="A0A512BAI3"/>
<sequence>MASTNAMSKKIGENLHDKKFLKVERCSIFSATFVREGSLFSAMKFVSEGVKVKLKIMLQCYREVTGSQL</sequence>
<gene>
    <name evidence="1" type="ORF">SAE01_14680</name>
</gene>
<accession>A0A512BAI3</accession>
<evidence type="ECO:0000313" key="2">
    <source>
        <dbReference type="Proteomes" id="UP000321513"/>
    </source>
</evidence>
<dbReference type="Proteomes" id="UP000321513">
    <property type="component" value="Unassembled WGS sequence"/>
</dbReference>
<evidence type="ECO:0000313" key="1">
    <source>
        <dbReference type="EMBL" id="GEO08972.1"/>
    </source>
</evidence>